<evidence type="ECO:0000259" key="4">
    <source>
        <dbReference type="Pfam" id="PF03632"/>
    </source>
</evidence>
<reference evidence="7 8" key="1">
    <citation type="submission" date="2024-09" db="EMBL/GenBank/DDBJ databases">
        <authorList>
            <person name="Sun Q."/>
            <person name="Mori K."/>
        </authorList>
    </citation>
    <scope>NUCLEOTIDE SEQUENCE [LARGE SCALE GENOMIC DNA]</scope>
    <source>
        <strain evidence="7 8">TBRC 4575</strain>
    </source>
</reference>
<dbReference type="Proteomes" id="UP001589855">
    <property type="component" value="Unassembled WGS sequence"/>
</dbReference>
<dbReference type="InterPro" id="IPR008928">
    <property type="entry name" value="6-hairpin_glycosidase_sf"/>
</dbReference>
<dbReference type="PIRSF" id="PIRSF036289">
    <property type="entry name" value="Glycosyl_hydrolase_malt_phosph"/>
    <property type="match status" value="1"/>
</dbReference>
<dbReference type="RefSeq" id="WP_137644621.1">
    <property type="nucleotide sequence ID" value="NZ_BAABRM010000007.1"/>
</dbReference>
<dbReference type="InterPro" id="IPR017045">
    <property type="entry name" value="Malt_Pase/Glycosyl_Hdrlase"/>
</dbReference>
<dbReference type="InterPro" id="IPR012341">
    <property type="entry name" value="6hp_glycosidase-like_sf"/>
</dbReference>
<dbReference type="SUPFAM" id="SSF74650">
    <property type="entry name" value="Galactose mutarotase-like"/>
    <property type="match status" value="1"/>
</dbReference>
<evidence type="ECO:0000256" key="2">
    <source>
        <dbReference type="ARBA" id="ARBA00022676"/>
    </source>
</evidence>
<dbReference type="Gene3D" id="2.70.98.40">
    <property type="entry name" value="Glycoside hydrolase, family 65, N-terminal domain"/>
    <property type="match status" value="1"/>
</dbReference>
<evidence type="ECO:0000313" key="8">
    <source>
        <dbReference type="Proteomes" id="UP001589855"/>
    </source>
</evidence>
<evidence type="ECO:0000256" key="3">
    <source>
        <dbReference type="ARBA" id="ARBA00022679"/>
    </source>
</evidence>
<dbReference type="EMBL" id="JBHLUK010000024">
    <property type="protein sequence ID" value="MFC0423292.1"/>
    <property type="molecule type" value="Genomic_DNA"/>
</dbReference>
<comment type="similarity">
    <text evidence="1">Belongs to the glycosyl hydrolase 65 family.</text>
</comment>
<proteinExistence type="inferred from homology"/>
<evidence type="ECO:0000256" key="1">
    <source>
        <dbReference type="ARBA" id="ARBA00006768"/>
    </source>
</evidence>
<evidence type="ECO:0000259" key="5">
    <source>
        <dbReference type="Pfam" id="PF03633"/>
    </source>
</evidence>
<dbReference type="InterPro" id="IPR005196">
    <property type="entry name" value="Glyco_hydro_65_N"/>
</dbReference>
<dbReference type="InterPro" id="IPR005194">
    <property type="entry name" value="Glyco_hydro_65_C"/>
</dbReference>
<dbReference type="SUPFAM" id="SSF48208">
    <property type="entry name" value="Six-hairpin glycosidases"/>
    <property type="match status" value="1"/>
</dbReference>
<dbReference type="PANTHER" id="PTHR11051">
    <property type="entry name" value="GLYCOSYL HYDROLASE-RELATED"/>
    <property type="match status" value="1"/>
</dbReference>
<name>A0ABV6K261_9LACO</name>
<evidence type="ECO:0000313" key="7">
    <source>
        <dbReference type="EMBL" id="MFC0423292.1"/>
    </source>
</evidence>
<dbReference type="Pfam" id="PF03633">
    <property type="entry name" value="Glyco_hydro_65C"/>
    <property type="match status" value="1"/>
</dbReference>
<dbReference type="Gene3D" id="1.50.10.10">
    <property type="match status" value="1"/>
</dbReference>
<dbReference type="InterPro" id="IPR005195">
    <property type="entry name" value="Glyco_hydro_65_M"/>
</dbReference>
<evidence type="ECO:0000259" key="6">
    <source>
        <dbReference type="Pfam" id="PF03636"/>
    </source>
</evidence>
<dbReference type="PANTHER" id="PTHR11051:SF8">
    <property type="entry name" value="PROTEIN-GLUCOSYLGALACTOSYLHYDROXYLYSINE GLUCOSIDASE"/>
    <property type="match status" value="1"/>
</dbReference>
<keyword evidence="2" id="KW-0328">Glycosyltransferase</keyword>
<dbReference type="Pfam" id="PF03632">
    <property type="entry name" value="Glyco_hydro_65m"/>
    <property type="match status" value="1"/>
</dbReference>
<protein>
    <submittedName>
        <fullName evidence="7">Glycoside hydrolase family 65 protein</fullName>
    </submittedName>
</protein>
<feature type="domain" description="Glycoside hydrolase family 65 central catalytic" evidence="4">
    <location>
        <begin position="304"/>
        <end position="655"/>
    </location>
</feature>
<keyword evidence="3" id="KW-0808">Transferase</keyword>
<keyword evidence="7" id="KW-0378">Hydrolase</keyword>
<dbReference type="InterPro" id="IPR037018">
    <property type="entry name" value="GH65_N"/>
</dbReference>
<dbReference type="Gene3D" id="2.60.420.10">
    <property type="entry name" value="Maltose phosphorylase, domain 3"/>
    <property type="match status" value="1"/>
</dbReference>
<dbReference type="GO" id="GO:0016787">
    <property type="term" value="F:hydrolase activity"/>
    <property type="evidence" value="ECO:0007669"/>
    <property type="project" value="UniProtKB-KW"/>
</dbReference>
<accession>A0ABV6K261</accession>
<keyword evidence="8" id="KW-1185">Reference proteome</keyword>
<feature type="domain" description="Glycoside hydrolase family 65 C-terminal" evidence="5">
    <location>
        <begin position="665"/>
        <end position="722"/>
    </location>
</feature>
<dbReference type="InterPro" id="IPR011013">
    <property type="entry name" value="Gal_mutarotase_sf_dom"/>
</dbReference>
<comment type="caution">
    <text evidence="7">The sequence shown here is derived from an EMBL/GenBank/DDBJ whole genome shotgun (WGS) entry which is preliminary data.</text>
</comment>
<organism evidence="7 8">
    <name type="scientific">Lactiplantibacillus plajomi</name>
    <dbReference type="NCBI Taxonomy" id="1457217"/>
    <lineage>
        <taxon>Bacteria</taxon>
        <taxon>Bacillati</taxon>
        <taxon>Bacillota</taxon>
        <taxon>Bacilli</taxon>
        <taxon>Lactobacillales</taxon>
        <taxon>Lactobacillaceae</taxon>
        <taxon>Lactiplantibacillus</taxon>
    </lineage>
</organism>
<feature type="domain" description="Glycoside hydrolase family 65 N-terminal" evidence="6">
    <location>
        <begin position="14"/>
        <end position="252"/>
    </location>
</feature>
<dbReference type="Pfam" id="PF03636">
    <property type="entry name" value="Glyco_hydro_65N"/>
    <property type="match status" value="1"/>
</dbReference>
<sequence>MQSTKLTLDDVANKDRQYLETIFALGDGHFGVRDAVPFTGNQAGTLPVMLVNGLYVTNPIVYGENAYGYAKLHQTIVSLPNPRNFDLISDTADSTVPGDWRVDLKRTALDFSDGSLNERFGLETKAGEKFLLTVNSWVVQDGTHQFTVTYTLKSINYTGTIQFKRSLFVNGGERSALINDDDPRVAARNARLAIHIQNTKDERSFQWTSKTESTSQTLIQEDQVNAGPQNYSLIRNESGFEGAGKIAAGEEVTWQFTRRLSEINGELKPQQKRDDQAVNRQILGDFWNQSRVELSDEQLQKGIQYNLFQLFQSAGRDGRSNIAAKGITGPGYEGHYFWDTEMYILPFFIYTNPEIAKRLLSYRYSILQQARNRARDLGVDSGALFAWRTINGEEASAYFPAGTAQYHINADIAHAIKLYYEVTDDGDFLRQKGAEIVLETARFWLAYGSWRERKGQQEFCLYKVTGPDEYTALIDNNYYTNRMAKENLAFAVWLIKHGYMVADPGEQEQFSAASERMYLPYDEEQRVTKQDDESPEMPVWPFAKTPKTNYPLLLHYHPLMIYRHRVNKQADTLLAEMIFPEDQSNQQLRRDYDYYEPITTHDSSLSRSIFSILASRLRRPQKAFKYYMDTSLMDLVDLQGNASDGLHEANLGGSWLGLTYGFAGMYVKHGRLHITNYLPDELDHLAFRIRFRGSTLEIKLQRTQTNVLRVAGPTLEVVVDGKARKIK</sequence>
<gene>
    <name evidence="7" type="ORF">ACFFGS_04030</name>
</gene>